<dbReference type="eggNOG" id="KOG0646">
    <property type="taxonomic scope" value="Eukaryota"/>
</dbReference>
<feature type="non-terminal residue" evidence="6">
    <location>
        <position position="1"/>
    </location>
</feature>
<dbReference type="GO" id="GO:0120330">
    <property type="term" value="C:rixosome complex"/>
    <property type="evidence" value="ECO:0000318"/>
    <property type="project" value="GO_Central"/>
</dbReference>
<dbReference type="STRING" id="88036.D8SQZ5"/>
<feature type="repeat" description="WD" evidence="3">
    <location>
        <begin position="114"/>
        <end position="145"/>
    </location>
</feature>
<keyword evidence="1 3" id="KW-0853">WD repeat</keyword>
<organism evidence="7">
    <name type="scientific">Selaginella moellendorffii</name>
    <name type="common">Spikemoss</name>
    <dbReference type="NCBI Taxonomy" id="88036"/>
    <lineage>
        <taxon>Eukaryota</taxon>
        <taxon>Viridiplantae</taxon>
        <taxon>Streptophyta</taxon>
        <taxon>Embryophyta</taxon>
        <taxon>Tracheophyta</taxon>
        <taxon>Lycopodiopsida</taxon>
        <taxon>Selaginellales</taxon>
        <taxon>Selaginellaceae</taxon>
        <taxon>Selaginella</taxon>
    </lineage>
</organism>
<dbReference type="Proteomes" id="UP000001514">
    <property type="component" value="Unassembled WGS sequence"/>
</dbReference>
<dbReference type="AlphaFoldDB" id="D8SQZ5"/>
<evidence type="ECO:0000313" key="7">
    <source>
        <dbReference type="Proteomes" id="UP000001514"/>
    </source>
</evidence>
<evidence type="ECO:0000256" key="3">
    <source>
        <dbReference type="PROSITE-ProRule" id="PRU00221"/>
    </source>
</evidence>
<gene>
    <name evidence="6" type="ORF">SELMODRAFT_122696</name>
</gene>
<keyword evidence="4" id="KW-0175">Coiled coil</keyword>
<dbReference type="Gene3D" id="2.130.10.10">
    <property type="entry name" value="YVTN repeat-like/Quinoprotein amine dehydrogenase"/>
    <property type="match status" value="2"/>
</dbReference>
<dbReference type="PANTHER" id="PTHR18763:SF0">
    <property type="entry name" value="WD REPEAT-CONTAINING PROTEIN 18"/>
    <property type="match status" value="1"/>
</dbReference>
<dbReference type="PRINTS" id="PR00320">
    <property type="entry name" value="GPROTEINBRPT"/>
</dbReference>
<sequence>VIACSNLDAGVTVWDLASGVPLSHLRSCAAPRNALACVGHHFLAASQIHKTANNAGGAIFFWTWHKNQVAFKSYPVEPIEPLACTADGVYLAGGGSSGRIYLWEVSSGRLLRVWAGHYKAVKCLVFSDDDSLLISGAEDGLVNVYPLVRALDSIEEAGETQVPYMHKWSDHTLPVTGLLAGSGGSSAIIVSCSLDHTCKIWSLALGALLRSILFPTPINAVALDPGEYALYAGGVDGRIFITALNFGVPSGSGLHSADGLLGADGIGHRFRAITALAFSMDGVSLVSGSEDCTVRLWDTVSRQVLRTFSHSKGDRPNSLLVIPRPSSLLSSTDQQGRQINRRLPTLPVVPLSKYVTVESVAQDFKPWEGPPVVLPLTYPADDEDAEGYSHSMVAMGRQIRELEQQGSTAAMQMELERLRSELRRALNNGQQWQQLHQELYCFCVDELMGGNRDREDDDGENKERTKGRASKVGDKMRDK</sequence>
<dbReference type="GO" id="GO:0006364">
    <property type="term" value="P:rRNA processing"/>
    <property type="evidence" value="ECO:0000318"/>
    <property type="project" value="GO_Central"/>
</dbReference>
<evidence type="ECO:0000256" key="2">
    <source>
        <dbReference type="ARBA" id="ARBA00022737"/>
    </source>
</evidence>
<accession>D8SQZ5</accession>
<dbReference type="SMART" id="SM00320">
    <property type="entry name" value="WD40"/>
    <property type="match status" value="5"/>
</dbReference>
<dbReference type="GO" id="GO:0006261">
    <property type="term" value="P:DNA-templated DNA replication"/>
    <property type="evidence" value="ECO:0000318"/>
    <property type="project" value="GO_Central"/>
</dbReference>
<dbReference type="Gramene" id="EFJ13254">
    <property type="protein sequence ID" value="EFJ13254"/>
    <property type="gene ID" value="SELMODRAFT_122696"/>
</dbReference>
<dbReference type="PANTHER" id="PTHR18763">
    <property type="entry name" value="WD-REPEAT PROTEIN 18"/>
    <property type="match status" value="1"/>
</dbReference>
<evidence type="ECO:0000256" key="4">
    <source>
        <dbReference type="SAM" id="Coils"/>
    </source>
</evidence>
<evidence type="ECO:0000313" key="6">
    <source>
        <dbReference type="EMBL" id="EFJ13254.1"/>
    </source>
</evidence>
<feature type="coiled-coil region" evidence="4">
    <location>
        <begin position="408"/>
        <end position="435"/>
    </location>
</feature>
<proteinExistence type="predicted"/>
<keyword evidence="2" id="KW-0677">Repeat</keyword>
<feature type="repeat" description="WD" evidence="3">
    <location>
        <begin position="273"/>
        <end position="307"/>
    </location>
</feature>
<dbReference type="InParanoid" id="D8SQZ5"/>
<dbReference type="OMA" id="INIAICW"/>
<dbReference type="HOGENOM" id="CLU_029749_3_0_1"/>
<dbReference type="GO" id="GO:0005656">
    <property type="term" value="C:nuclear pre-replicative complex"/>
    <property type="evidence" value="ECO:0000318"/>
    <property type="project" value="GO_Central"/>
</dbReference>
<keyword evidence="7" id="KW-1185">Reference proteome</keyword>
<dbReference type="InterPro" id="IPR045227">
    <property type="entry name" value="WDR18/Ipi3/RID3"/>
</dbReference>
<dbReference type="InterPro" id="IPR036322">
    <property type="entry name" value="WD40_repeat_dom_sf"/>
</dbReference>
<dbReference type="InterPro" id="IPR001680">
    <property type="entry name" value="WD40_rpt"/>
</dbReference>
<dbReference type="FunCoup" id="D8SQZ5">
    <property type="interactions" value="3942"/>
</dbReference>
<evidence type="ECO:0000256" key="5">
    <source>
        <dbReference type="SAM" id="MobiDB-lite"/>
    </source>
</evidence>
<feature type="compositionally biased region" description="Basic and acidic residues" evidence="5">
    <location>
        <begin position="461"/>
        <end position="479"/>
    </location>
</feature>
<name>D8SQZ5_SELML</name>
<feature type="region of interest" description="Disordered" evidence="5">
    <location>
        <begin position="451"/>
        <end position="479"/>
    </location>
</feature>
<dbReference type="InterPro" id="IPR020472">
    <property type="entry name" value="WD40_PAC1"/>
</dbReference>
<dbReference type="InterPro" id="IPR015943">
    <property type="entry name" value="WD40/YVTN_repeat-like_dom_sf"/>
</dbReference>
<evidence type="ECO:0000256" key="1">
    <source>
        <dbReference type="ARBA" id="ARBA00022574"/>
    </source>
</evidence>
<protein>
    <submittedName>
        <fullName evidence="6">Uncharacterized protein</fullName>
    </submittedName>
</protein>
<dbReference type="Pfam" id="PF00400">
    <property type="entry name" value="WD40"/>
    <property type="match status" value="3"/>
</dbReference>
<dbReference type="EMBL" id="GL377634">
    <property type="protein sequence ID" value="EFJ13254.1"/>
    <property type="molecule type" value="Genomic_DNA"/>
</dbReference>
<reference evidence="6 7" key="1">
    <citation type="journal article" date="2011" name="Science">
        <title>The Selaginella genome identifies genetic changes associated with the evolution of vascular plants.</title>
        <authorList>
            <person name="Banks J.A."/>
            <person name="Nishiyama T."/>
            <person name="Hasebe M."/>
            <person name="Bowman J.L."/>
            <person name="Gribskov M."/>
            <person name="dePamphilis C."/>
            <person name="Albert V.A."/>
            <person name="Aono N."/>
            <person name="Aoyama T."/>
            <person name="Ambrose B.A."/>
            <person name="Ashton N.W."/>
            <person name="Axtell M.J."/>
            <person name="Barker E."/>
            <person name="Barker M.S."/>
            <person name="Bennetzen J.L."/>
            <person name="Bonawitz N.D."/>
            <person name="Chapple C."/>
            <person name="Cheng C."/>
            <person name="Correa L.G."/>
            <person name="Dacre M."/>
            <person name="DeBarry J."/>
            <person name="Dreyer I."/>
            <person name="Elias M."/>
            <person name="Engstrom E.M."/>
            <person name="Estelle M."/>
            <person name="Feng L."/>
            <person name="Finet C."/>
            <person name="Floyd S.K."/>
            <person name="Frommer W.B."/>
            <person name="Fujita T."/>
            <person name="Gramzow L."/>
            <person name="Gutensohn M."/>
            <person name="Harholt J."/>
            <person name="Hattori M."/>
            <person name="Heyl A."/>
            <person name="Hirai T."/>
            <person name="Hiwatashi Y."/>
            <person name="Ishikawa M."/>
            <person name="Iwata M."/>
            <person name="Karol K.G."/>
            <person name="Koehler B."/>
            <person name="Kolukisaoglu U."/>
            <person name="Kubo M."/>
            <person name="Kurata T."/>
            <person name="Lalonde S."/>
            <person name="Li K."/>
            <person name="Li Y."/>
            <person name="Litt A."/>
            <person name="Lyons E."/>
            <person name="Manning G."/>
            <person name="Maruyama T."/>
            <person name="Michael T.P."/>
            <person name="Mikami K."/>
            <person name="Miyazaki S."/>
            <person name="Morinaga S."/>
            <person name="Murata T."/>
            <person name="Mueller-Roeber B."/>
            <person name="Nelson D.R."/>
            <person name="Obara M."/>
            <person name="Oguri Y."/>
            <person name="Olmstead R.G."/>
            <person name="Onodera N."/>
            <person name="Petersen B.L."/>
            <person name="Pils B."/>
            <person name="Prigge M."/>
            <person name="Rensing S.A."/>
            <person name="Riano-Pachon D.M."/>
            <person name="Roberts A.W."/>
            <person name="Sato Y."/>
            <person name="Scheller H.V."/>
            <person name="Schulz B."/>
            <person name="Schulz C."/>
            <person name="Shakirov E.V."/>
            <person name="Shibagaki N."/>
            <person name="Shinohara N."/>
            <person name="Shippen D.E."/>
            <person name="Soerensen I."/>
            <person name="Sotooka R."/>
            <person name="Sugimoto N."/>
            <person name="Sugita M."/>
            <person name="Sumikawa N."/>
            <person name="Tanurdzic M."/>
            <person name="Theissen G."/>
            <person name="Ulvskov P."/>
            <person name="Wakazuki S."/>
            <person name="Weng J.K."/>
            <person name="Willats W.W."/>
            <person name="Wipf D."/>
            <person name="Wolf P.G."/>
            <person name="Yang L."/>
            <person name="Zimmer A.D."/>
            <person name="Zhu Q."/>
            <person name="Mitros T."/>
            <person name="Hellsten U."/>
            <person name="Loque D."/>
            <person name="Otillar R."/>
            <person name="Salamov A."/>
            <person name="Schmutz J."/>
            <person name="Shapiro H."/>
            <person name="Lindquist E."/>
            <person name="Lucas S."/>
            <person name="Rokhsar D."/>
            <person name="Grigoriev I.V."/>
        </authorList>
    </citation>
    <scope>NUCLEOTIDE SEQUENCE [LARGE SCALE GENOMIC DNA]</scope>
</reference>
<dbReference type="SUPFAM" id="SSF50978">
    <property type="entry name" value="WD40 repeat-like"/>
    <property type="match status" value="1"/>
</dbReference>
<dbReference type="KEGG" id="smo:SELMODRAFT_122696"/>
<dbReference type="PROSITE" id="PS50294">
    <property type="entry name" value="WD_REPEATS_REGION"/>
    <property type="match status" value="2"/>
</dbReference>
<dbReference type="PROSITE" id="PS50082">
    <property type="entry name" value="WD_REPEATS_2"/>
    <property type="match status" value="2"/>
</dbReference>